<sequence length="389" mass="44821">MKMKRIMILLLIMLPVFCFSQEKNWNLNGYVKDLYMYYHPEQTPVRPILQDLHSNTIHNRLNFNWYPSDKISFSAGMRNRLIMGNLVSDIPNYQSSIDVDNGYLNLSWVSAQSDHWFLHTIIDRAYLDFTQGTWQFRIGRQRINWGINKVWNPNDVFNSFSYFDFDYEERPGSDAVKIQHYTGVTSSVELVFKMGDSYHEMAMAAMYRFSHWNYDFQMISGWVGNDYMIGGGWTGAIMGGGFRGEITYFKPLPNNHNSFETSVVSVSYDYTLQNNLFLSIEGLFNSAGTREKAGNTNLLFNQDLSAKQLSRAKYSLFAQISYPITPLLTASISSIVNPSDHSSYLSPNITYSLSQNMEFMLTTQLFFGTPGSEFGDIGQLAFARIRWSF</sequence>
<keyword evidence="2" id="KW-1185">Reference proteome</keyword>
<accession>A0A434AEP7</accession>
<dbReference type="EMBL" id="RJJX01000039">
    <property type="protein sequence ID" value="RUT72863.1"/>
    <property type="molecule type" value="Genomic_DNA"/>
</dbReference>
<organism evidence="1 2">
    <name type="scientific">Ancylomarina longa</name>
    <dbReference type="NCBI Taxonomy" id="2487017"/>
    <lineage>
        <taxon>Bacteria</taxon>
        <taxon>Pseudomonadati</taxon>
        <taxon>Bacteroidota</taxon>
        <taxon>Bacteroidia</taxon>
        <taxon>Marinilabiliales</taxon>
        <taxon>Marinifilaceae</taxon>
        <taxon>Ancylomarina</taxon>
    </lineage>
</organism>
<protein>
    <recommendedName>
        <fullName evidence="3">Porin</fullName>
    </recommendedName>
</protein>
<proteinExistence type="predicted"/>
<gene>
    <name evidence="1" type="ORF">DLK05_16220</name>
</gene>
<dbReference type="Proteomes" id="UP000282985">
    <property type="component" value="Unassembled WGS sequence"/>
</dbReference>
<reference evidence="1 2" key="1">
    <citation type="submission" date="2018-11" db="EMBL/GenBank/DDBJ databases">
        <title>Parancylomarina longa gen. nov., sp. nov., isolated from sediments of southern Okinawa.</title>
        <authorList>
            <person name="Fu T."/>
        </authorList>
    </citation>
    <scope>NUCLEOTIDE SEQUENCE [LARGE SCALE GENOMIC DNA]</scope>
    <source>
        <strain evidence="1 2">T3-2 S1-C</strain>
    </source>
</reference>
<comment type="caution">
    <text evidence="1">The sequence shown here is derived from an EMBL/GenBank/DDBJ whole genome shotgun (WGS) entry which is preliminary data.</text>
</comment>
<evidence type="ECO:0008006" key="3">
    <source>
        <dbReference type="Google" id="ProtNLM"/>
    </source>
</evidence>
<dbReference type="AlphaFoldDB" id="A0A434AEP7"/>
<dbReference type="SUPFAM" id="SSF56935">
    <property type="entry name" value="Porins"/>
    <property type="match status" value="1"/>
</dbReference>
<name>A0A434AEP7_9BACT</name>
<evidence type="ECO:0000313" key="2">
    <source>
        <dbReference type="Proteomes" id="UP000282985"/>
    </source>
</evidence>
<evidence type="ECO:0000313" key="1">
    <source>
        <dbReference type="EMBL" id="RUT72863.1"/>
    </source>
</evidence>